<evidence type="ECO:0000313" key="1">
    <source>
        <dbReference type="EMBL" id="MBA6143253.1"/>
    </source>
</evidence>
<dbReference type="InterPro" id="IPR027417">
    <property type="entry name" value="P-loop_NTPase"/>
</dbReference>
<dbReference type="Pfam" id="PF21448">
    <property type="entry name" value="DNMK"/>
    <property type="match status" value="2"/>
</dbReference>
<keyword evidence="1" id="KW-0418">Kinase</keyword>
<comment type="caution">
    <text evidence="1">The sequence shown here is derived from an EMBL/GenBank/DDBJ whole genome shotgun (WGS) entry which is preliminary data.</text>
</comment>
<dbReference type="RefSeq" id="WP_029887098.1">
    <property type="nucleotide sequence ID" value="NZ_BQHP01000017.1"/>
</dbReference>
<dbReference type="AlphaFoldDB" id="A0A7W2LLT8"/>
<dbReference type="InterPro" id="IPR048444">
    <property type="entry name" value="DNMK"/>
</dbReference>
<name>A0A7W2LLT8_9PSED</name>
<proteinExistence type="predicted"/>
<accession>A0A7W2LLT8</accession>
<protein>
    <submittedName>
        <fullName evidence="1">Deoxynucleotide monophosphate kinase</fullName>
    </submittedName>
</protein>
<keyword evidence="1" id="KW-0808">Transferase</keyword>
<dbReference type="GO" id="GO:0016301">
    <property type="term" value="F:kinase activity"/>
    <property type="evidence" value="ECO:0007669"/>
    <property type="project" value="UniProtKB-KW"/>
</dbReference>
<dbReference type="Gene3D" id="3.40.50.300">
    <property type="entry name" value="P-loop containing nucleotide triphosphate hydrolases"/>
    <property type="match status" value="2"/>
</dbReference>
<dbReference type="EMBL" id="JACGCZ010000017">
    <property type="protein sequence ID" value="MBA6143253.1"/>
    <property type="molecule type" value="Genomic_DNA"/>
</dbReference>
<evidence type="ECO:0000313" key="2">
    <source>
        <dbReference type="Proteomes" id="UP000590738"/>
    </source>
</evidence>
<dbReference type="Proteomes" id="UP000590738">
    <property type="component" value="Unassembled WGS sequence"/>
</dbReference>
<organism evidence="1 2">
    <name type="scientific">Pseudomonas juntendi</name>
    <dbReference type="NCBI Taxonomy" id="2666183"/>
    <lineage>
        <taxon>Bacteria</taxon>
        <taxon>Pseudomonadati</taxon>
        <taxon>Pseudomonadota</taxon>
        <taxon>Gammaproteobacteria</taxon>
        <taxon>Pseudomonadales</taxon>
        <taxon>Pseudomonadaceae</taxon>
        <taxon>Pseudomonas</taxon>
    </lineage>
</organism>
<dbReference type="SUPFAM" id="SSF52540">
    <property type="entry name" value="P-loop containing nucleoside triphosphate hydrolases"/>
    <property type="match status" value="1"/>
</dbReference>
<reference evidence="1 2" key="1">
    <citation type="submission" date="2020-07" db="EMBL/GenBank/DDBJ databases">
        <title>Diversity of carbapenemase encoding genes among Pseudomonas putida group clinical isolates in a tertiary Brazilian hospital.</title>
        <authorList>
            <person name="Alberto-Lei F."/>
            <person name="Nodari C.S."/>
            <person name="Streling A.P."/>
            <person name="Paulino J.T."/>
            <person name="Bessa-Neto F.O."/>
            <person name="Cayo R."/>
            <person name="Gales A.C."/>
        </authorList>
    </citation>
    <scope>NUCLEOTIDE SEQUENCE [LARGE SCALE GENOMIC DNA]</scope>
    <source>
        <strain evidence="1 2">12273</strain>
    </source>
</reference>
<gene>
    <name evidence="1" type="ORF">H4B97_12370</name>
</gene>
<sequence>MRKIIGLAAKARSGKDTGAAFLMEHPEVASYALANPLKAGCQSLFGLSNSQTWDDTAKEVRLEAWGMSPREFFQRVGTEWMRDSHDPLHWLKRADHAINHPPLPPRQLTEAEASASETPFMRAAQEIFGFSDEQIWSEAKTETDSFWGISPEAAIALIKKLAIQDFPDFAARRERHARETYSEKPTRFELNLDGKEVIIIKDIRFENEAKYIRDLGGEIWHIVRDDATKIKVHSSEAGIAVASGDIVIHNNGTLADYRLRIEEAWASLKARSATGNE</sequence>